<dbReference type="PROSITE" id="PS00409">
    <property type="entry name" value="PROKAR_NTER_METHYL"/>
    <property type="match status" value="1"/>
</dbReference>
<gene>
    <name evidence="2" type="ORF">D7W81_27250</name>
</gene>
<evidence type="ECO:0000313" key="3">
    <source>
        <dbReference type="Proteomes" id="UP000267003"/>
    </source>
</evidence>
<name>A0A3A8PU09_9BACT</name>
<accession>A0A3A8PU09</accession>
<dbReference type="RefSeq" id="WP_120558321.1">
    <property type="nucleotide sequence ID" value="NZ_RAWK01000187.1"/>
</dbReference>
<reference evidence="3" key="1">
    <citation type="submission" date="2018-09" db="EMBL/GenBank/DDBJ databases">
        <authorList>
            <person name="Livingstone P.G."/>
            <person name="Whitworth D.E."/>
        </authorList>
    </citation>
    <scope>NUCLEOTIDE SEQUENCE [LARGE SCALE GENOMIC DNA]</scope>
    <source>
        <strain evidence="3">AB050A</strain>
    </source>
</reference>
<sequence>MTSASRQHSRGVSLLEVMATMAVMLLGVAAAMTVVSQTSKANRRTLTANQAQLIAERTLESIQARGCTPAPSACANIAGLDGNREVFYQTAAGDLLRQPPSAPGAIARQYEVAVDVDAEFLASSLEGGAAGVGEPAVNRDLTSTGLKGNVANVRVSVSWEEPEREGRQVVVLQTRMAP</sequence>
<keyword evidence="1" id="KW-1133">Transmembrane helix</keyword>
<proteinExistence type="predicted"/>
<keyword evidence="1" id="KW-0812">Transmembrane</keyword>
<evidence type="ECO:0000256" key="1">
    <source>
        <dbReference type="SAM" id="Phobius"/>
    </source>
</evidence>
<feature type="transmembrane region" description="Helical" evidence="1">
    <location>
        <begin position="12"/>
        <end position="35"/>
    </location>
</feature>
<dbReference type="NCBIfam" id="TIGR02532">
    <property type="entry name" value="IV_pilin_GFxxxE"/>
    <property type="match status" value="1"/>
</dbReference>
<evidence type="ECO:0000313" key="2">
    <source>
        <dbReference type="EMBL" id="RKH59458.1"/>
    </source>
</evidence>
<dbReference type="AlphaFoldDB" id="A0A3A8PU09"/>
<keyword evidence="1" id="KW-0472">Membrane</keyword>
<dbReference type="Proteomes" id="UP000267003">
    <property type="component" value="Unassembled WGS sequence"/>
</dbReference>
<organism evidence="2 3">
    <name type="scientific">Corallococcus aberystwythensis</name>
    <dbReference type="NCBI Taxonomy" id="2316722"/>
    <lineage>
        <taxon>Bacteria</taxon>
        <taxon>Pseudomonadati</taxon>
        <taxon>Myxococcota</taxon>
        <taxon>Myxococcia</taxon>
        <taxon>Myxococcales</taxon>
        <taxon>Cystobacterineae</taxon>
        <taxon>Myxococcaceae</taxon>
        <taxon>Corallococcus</taxon>
    </lineage>
</organism>
<dbReference type="OrthoDB" id="5512828at2"/>
<dbReference type="InterPro" id="IPR012902">
    <property type="entry name" value="N_methyl_site"/>
</dbReference>
<protein>
    <submittedName>
        <fullName evidence="2">Prepilin-type N-terminal cleavage/methylation domain-containing protein</fullName>
    </submittedName>
</protein>
<comment type="caution">
    <text evidence="2">The sequence shown here is derived from an EMBL/GenBank/DDBJ whole genome shotgun (WGS) entry which is preliminary data.</text>
</comment>
<dbReference type="Pfam" id="PF07963">
    <property type="entry name" value="N_methyl"/>
    <property type="match status" value="1"/>
</dbReference>
<keyword evidence="3" id="KW-1185">Reference proteome</keyword>
<dbReference type="EMBL" id="RAWK01000187">
    <property type="protein sequence ID" value="RKH59458.1"/>
    <property type="molecule type" value="Genomic_DNA"/>
</dbReference>